<comment type="similarity">
    <text evidence="2">Belongs to the iron-containing alcohol dehydrogenase family.</text>
</comment>
<dbReference type="PANTHER" id="PTHR11496">
    <property type="entry name" value="ALCOHOL DEHYDROGENASE"/>
    <property type="match status" value="1"/>
</dbReference>
<keyword evidence="3" id="KW-0560">Oxidoreductase</keyword>
<feature type="domain" description="Fe-containing alcohol dehydrogenase-like C-terminal" evidence="6">
    <location>
        <begin position="188"/>
        <end position="381"/>
    </location>
</feature>
<accession>A0A7Z2YFI4</accession>
<feature type="domain" description="Alcohol dehydrogenase iron-type/glycerol dehydrogenase GldA" evidence="5">
    <location>
        <begin position="8"/>
        <end position="177"/>
    </location>
</feature>
<dbReference type="KEGG" id="vas:GT360_17990"/>
<dbReference type="InterPro" id="IPR039697">
    <property type="entry name" value="Alcohol_dehydrogenase_Fe"/>
</dbReference>
<comment type="cofactor">
    <cofactor evidence="1">
        <name>Fe cation</name>
        <dbReference type="ChEBI" id="CHEBI:24875"/>
    </cofactor>
</comment>
<dbReference type="SUPFAM" id="SSF56796">
    <property type="entry name" value="Dehydroquinate synthase-like"/>
    <property type="match status" value="1"/>
</dbReference>
<dbReference type="AlphaFoldDB" id="A0A7Z2YFI4"/>
<evidence type="ECO:0000259" key="6">
    <source>
        <dbReference type="Pfam" id="PF25137"/>
    </source>
</evidence>
<sequence>MAFTLAFPKINISGENAITELVARIAADDTSGHGLIVADAALEKLGLLAPLCEALDQNGLAYTCFTDTIPNPTVAVVDRAYDLYVKSGANYLIGFGGGSAIDTAKAVKILSANPQPITAYTGIGMVKKTGVPLYAINTTAGTAAEVTSNAVITDEENKVKCVIIDASIIPDISVNDPSIMLGLPADVTAATGMDALTHAVEAYVSVGAHTLTNHSAYESVRLISSYLPMAVEDGSNVEAREMMALGQFLAGMAFNSAGLGMVHAMAHPGGAYKDLPHGVCNAILLPIVCEFNRPHRVKEFAKLAVALGCDVSSMDDEQASKAAVQAIRDLSKRVGIPEGFGQFGVTEQDVKQWVPSAMADPCAGGNPVAMTEDDVMALYLESL</sequence>
<organism evidence="7 8">
    <name type="scientific">Vibrio astriarenae</name>
    <dbReference type="NCBI Taxonomy" id="1481923"/>
    <lineage>
        <taxon>Bacteria</taxon>
        <taxon>Pseudomonadati</taxon>
        <taxon>Pseudomonadota</taxon>
        <taxon>Gammaproteobacteria</taxon>
        <taxon>Vibrionales</taxon>
        <taxon>Vibrionaceae</taxon>
        <taxon>Vibrio</taxon>
    </lineage>
</organism>
<dbReference type="Proteomes" id="UP000464262">
    <property type="component" value="Chromosome 2"/>
</dbReference>
<proteinExistence type="inferred from homology"/>
<name>A0A7Z2YFI4_9VIBR</name>
<gene>
    <name evidence="7" type="ORF">GT360_17990</name>
</gene>
<keyword evidence="8" id="KW-1185">Reference proteome</keyword>
<dbReference type="PROSITE" id="PS00913">
    <property type="entry name" value="ADH_IRON_1"/>
    <property type="match status" value="1"/>
</dbReference>
<dbReference type="FunFam" id="3.40.50.1970:FF:000003">
    <property type="entry name" value="Alcohol dehydrogenase, iron-containing"/>
    <property type="match status" value="1"/>
</dbReference>
<evidence type="ECO:0000256" key="4">
    <source>
        <dbReference type="ARBA" id="ARBA00023027"/>
    </source>
</evidence>
<dbReference type="PANTHER" id="PTHR11496:SF102">
    <property type="entry name" value="ALCOHOL DEHYDROGENASE 4"/>
    <property type="match status" value="1"/>
</dbReference>
<dbReference type="Gene3D" id="3.40.50.1970">
    <property type="match status" value="1"/>
</dbReference>
<evidence type="ECO:0000256" key="1">
    <source>
        <dbReference type="ARBA" id="ARBA00001962"/>
    </source>
</evidence>
<dbReference type="GO" id="GO:0046872">
    <property type="term" value="F:metal ion binding"/>
    <property type="evidence" value="ECO:0007669"/>
    <property type="project" value="InterPro"/>
</dbReference>
<dbReference type="Gene3D" id="1.20.1090.10">
    <property type="entry name" value="Dehydroquinate synthase-like - alpha domain"/>
    <property type="match status" value="1"/>
</dbReference>
<dbReference type="FunFam" id="1.20.1090.10:FF:000001">
    <property type="entry name" value="Aldehyde-alcohol dehydrogenase"/>
    <property type="match status" value="1"/>
</dbReference>
<reference evidence="7 8" key="1">
    <citation type="submission" date="2020-01" db="EMBL/GenBank/DDBJ databases">
        <title>Whole genome and functional gene identification of agarase of Vibrio HN897.</title>
        <authorList>
            <person name="Liu Y."/>
            <person name="Zhao Z."/>
        </authorList>
    </citation>
    <scope>NUCLEOTIDE SEQUENCE [LARGE SCALE GENOMIC DNA]</scope>
    <source>
        <strain evidence="7 8">HN897</strain>
    </source>
</reference>
<evidence type="ECO:0000313" key="7">
    <source>
        <dbReference type="EMBL" id="QIA65431.1"/>
    </source>
</evidence>
<keyword evidence="4" id="KW-0520">NAD</keyword>
<evidence type="ECO:0000256" key="2">
    <source>
        <dbReference type="ARBA" id="ARBA00007358"/>
    </source>
</evidence>
<evidence type="ECO:0000256" key="3">
    <source>
        <dbReference type="ARBA" id="ARBA00023002"/>
    </source>
</evidence>
<dbReference type="Pfam" id="PF25137">
    <property type="entry name" value="ADH_Fe_C"/>
    <property type="match status" value="1"/>
</dbReference>
<dbReference type="GO" id="GO:0004022">
    <property type="term" value="F:alcohol dehydrogenase (NAD+) activity"/>
    <property type="evidence" value="ECO:0007669"/>
    <property type="project" value="TreeGrafter"/>
</dbReference>
<dbReference type="InterPro" id="IPR018211">
    <property type="entry name" value="ADH_Fe_CS"/>
</dbReference>
<dbReference type="Pfam" id="PF00465">
    <property type="entry name" value="Fe-ADH"/>
    <property type="match status" value="1"/>
</dbReference>
<evidence type="ECO:0000259" key="5">
    <source>
        <dbReference type="Pfam" id="PF00465"/>
    </source>
</evidence>
<evidence type="ECO:0000313" key="8">
    <source>
        <dbReference type="Proteomes" id="UP000464262"/>
    </source>
</evidence>
<dbReference type="InterPro" id="IPR056798">
    <property type="entry name" value="ADH_Fe_C"/>
</dbReference>
<dbReference type="CDD" id="cd08188">
    <property type="entry name" value="PDDH"/>
    <property type="match status" value="1"/>
</dbReference>
<dbReference type="EMBL" id="CP047476">
    <property type="protein sequence ID" value="QIA65431.1"/>
    <property type="molecule type" value="Genomic_DNA"/>
</dbReference>
<dbReference type="RefSeq" id="WP_164650331.1">
    <property type="nucleotide sequence ID" value="NZ_CP047476.1"/>
</dbReference>
<protein>
    <submittedName>
        <fullName evidence="7">Iron-containing alcohol dehydrogenase</fullName>
    </submittedName>
</protein>
<dbReference type="InterPro" id="IPR001670">
    <property type="entry name" value="ADH_Fe/GldA"/>
</dbReference>